<sequence>MTSPDGLMPEPNQTAGSDVTAFATCFIVPARRCASSSHPMNRYFPASLPPLRPVLRRHLLLLQHGPVVLRPLQRSDLSAWRHYYQKVERSSNLPGHFDAEAHFLCGVQRSQLQHDNDHLLLGSFDAVGELLDQLNLRLHCAHARSVELRWLHAGGCPQQRQLHPSLQALCTFLFKQVGIRRLFVLLPPDTGSEVVATLQAVGFEREGLLTASCTR</sequence>
<accession>A0AA38Y281</accession>
<protein>
    <submittedName>
        <fullName evidence="1">Uncharacterized protein</fullName>
    </submittedName>
</protein>
<dbReference type="AlphaFoldDB" id="A0AA38Y281"/>
<gene>
    <name evidence="1" type="ORF">H2204_007369</name>
</gene>
<comment type="caution">
    <text evidence="1">The sequence shown here is derived from an EMBL/GenBank/DDBJ whole genome shotgun (WGS) entry which is preliminary data.</text>
</comment>
<dbReference type="Gene3D" id="3.40.630.30">
    <property type="match status" value="1"/>
</dbReference>
<organism evidence="1">
    <name type="scientific">Knufia peltigerae</name>
    <dbReference type="NCBI Taxonomy" id="1002370"/>
    <lineage>
        <taxon>Eukaryota</taxon>
        <taxon>Fungi</taxon>
        <taxon>Dikarya</taxon>
        <taxon>Ascomycota</taxon>
        <taxon>Pezizomycotina</taxon>
        <taxon>Eurotiomycetes</taxon>
        <taxon>Chaetothyriomycetidae</taxon>
        <taxon>Chaetothyriales</taxon>
        <taxon>Trichomeriaceae</taxon>
        <taxon>Knufia</taxon>
    </lineage>
</organism>
<reference evidence="1" key="1">
    <citation type="submission" date="2022-10" db="EMBL/GenBank/DDBJ databases">
        <title>Culturing micro-colonial fungi from biological soil crusts in the Mojave desert and describing Neophaeococcomyces mojavensis, and introducing the new genera and species Taxawa tesnikishii.</title>
        <authorList>
            <person name="Kurbessoian T."/>
            <person name="Stajich J.E."/>
        </authorList>
    </citation>
    <scope>NUCLEOTIDE SEQUENCE</scope>
    <source>
        <strain evidence="1">TK_35</strain>
    </source>
</reference>
<name>A0AA38Y281_9EURO</name>
<dbReference type="EMBL" id="JAPDRN010000049">
    <property type="protein sequence ID" value="KAJ9633220.1"/>
    <property type="molecule type" value="Genomic_DNA"/>
</dbReference>
<dbReference type="SUPFAM" id="SSF55729">
    <property type="entry name" value="Acyl-CoA N-acyltransferases (Nat)"/>
    <property type="match status" value="1"/>
</dbReference>
<evidence type="ECO:0000313" key="1">
    <source>
        <dbReference type="EMBL" id="KAJ9633220.1"/>
    </source>
</evidence>
<dbReference type="InterPro" id="IPR016181">
    <property type="entry name" value="Acyl_CoA_acyltransferase"/>
</dbReference>
<proteinExistence type="predicted"/>